<accession>A0A914Y533</accession>
<feature type="compositionally biased region" description="Polar residues" evidence="1">
    <location>
        <begin position="52"/>
        <end position="63"/>
    </location>
</feature>
<evidence type="ECO:0000313" key="2">
    <source>
        <dbReference type="Proteomes" id="UP000887577"/>
    </source>
</evidence>
<protein>
    <submittedName>
        <fullName evidence="3">Uncharacterized protein</fullName>
    </submittedName>
</protein>
<evidence type="ECO:0000256" key="1">
    <source>
        <dbReference type="SAM" id="MobiDB-lite"/>
    </source>
</evidence>
<feature type="region of interest" description="Disordered" evidence="1">
    <location>
        <begin position="36"/>
        <end position="63"/>
    </location>
</feature>
<dbReference type="WBParaSite" id="PSU_v2.g14544.t1">
    <property type="protein sequence ID" value="PSU_v2.g14544.t1"/>
    <property type="gene ID" value="PSU_v2.g14544"/>
</dbReference>
<sequence>MPLIHKENCVFSSFDCPKLETSIAKLSEKAIKHMSDAVRSDESFRRHRRKPLTSSSLNQSTNMPLKNKNLKITDNDQTTLKKAKKAAIKSPLKSLSPLAKAIGKRNNGAVVIKNLMKESMECLPSTSHSTSKDIKNKNKMDRLDVKNMFKITRPEFQQFDEYKNDKDICSIPPFIKCQQIVEIEEEDEHFDQKKQKIKTDPSTSTKREIYDAAPIREMRRGFQYKAEKEAFCVESTTKWFARWNEPIQVENTTIKSQTGASHYESTFSKTFKNFIVQRKFKM</sequence>
<name>A0A914Y533_9BILA</name>
<reference evidence="3" key="1">
    <citation type="submission" date="2022-11" db="UniProtKB">
        <authorList>
            <consortium name="WormBaseParasite"/>
        </authorList>
    </citation>
    <scope>IDENTIFICATION</scope>
</reference>
<evidence type="ECO:0000313" key="3">
    <source>
        <dbReference type="WBParaSite" id="PSU_v2.g14544.t1"/>
    </source>
</evidence>
<dbReference type="Proteomes" id="UP000887577">
    <property type="component" value="Unplaced"/>
</dbReference>
<organism evidence="2 3">
    <name type="scientific">Panagrolaimus superbus</name>
    <dbReference type="NCBI Taxonomy" id="310955"/>
    <lineage>
        <taxon>Eukaryota</taxon>
        <taxon>Metazoa</taxon>
        <taxon>Ecdysozoa</taxon>
        <taxon>Nematoda</taxon>
        <taxon>Chromadorea</taxon>
        <taxon>Rhabditida</taxon>
        <taxon>Tylenchina</taxon>
        <taxon>Panagrolaimomorpha</taxon>
        <taxon>Panagrolaimoidea</taxon>
        <taxon>Panagrolaimidae</taxon>
        <taxon>Panagrolaimus</taxon>
    </lineage>
</organism>
<proteinExistence type="predicted"/>
<keyword evidence="2" id="KW-1185">Reference proteome</keyword>
<dbReference type="AlphaFoldDB" id="A0A914Y533"/>